<dbReference type="SMART" id="SM00239">
    <property type="entry name" value="C2"/>
    <property type="match status" value="1"/>
</dbReference>
<evidence type="ECO:0000256" key="3">
    <source>
        <dbReference type="ARBA" id="ARBA00022490"/>
    </source>
</evidence>
<proteinExistence type="predicted"/>
<feature type="domain" description="Rho-GAP" evidence="7">
    <location>
        <begin position="380"/>
        <end position="566"/>
    </location>
</feature>
<dbReference type="CDD" id="cd00821">
    <property type="entry name" value="PH"/>
    <property type="match status" value="1"/>
</dbReference>
<protein>
    <submittedName>
        <fullName evidence="8">Uncharacterized protein</fullName>
    </submittedName>
</protein>
<accession>A0AAN7YSS9</accession>
<evidence type="ECO:0000256" key="4">
    <source>
        <dbReference type="ARBA" id="ARBA00037092"/>
    </source>
</evidence>
<dbReference type="InterPro" id="IPR000198">
    <property type="entry name" value="RhoGAP_dom"/>
</dbReference>
<dbReference type="SUPFAM" id="SSF50729">
    <property type="entry name" value="PH domain-like"/>
    <property type="match status" value="1"/>
</dbReference>
<dbReference type="Pfam" id="PF00620">
    <property type="entry name" value="RhoGAP"/>
    <property type="match status" value="1"/>
</dbReference>
<evidence type="ECO:0000259" key="5">
    <source>
        <dbReference type="PROSITE" id="PS50003"/>
    </source>
</evidence>
<dbReference type="InterPro" id="IPR001849">
    <property type="entry name" value="PH_domain"/>
</dbReference>
<evidence type="ECO:0000259" key="7">
    <source>
        <dbReference type="PROSITE" id="PS50238"/>
    </source>
</evidence>
<dbReference type="PANTHER" id="PTHR23176:SF130">
    <property type="entry name" value="RHO GTPASE-ACTIVATING PROTEIN GACEE"/>
    <property type="match status" value="1"/>
</dbReference>
<gene>
    <name evidence="8" type="ORF">RB653_005192</name>
</gene>
<dbReference type="Pfam" id="PF00169">
    <property type="entry name" value="PH"/>
    <property type="match status" value="1"/>
</dbReference>
<organism evidence="8 9">
    <name type="scientific">Dictyostelium firmibasis</name>
    <dbReference type="NCBI Taxonomy" id="79012"/>
    <lineage>
        <taxon>Eukaryota</taxon>
        <taxon>Amoebozoa</taxon>
        <taxon>Evosea</taxon>
        <taxon>Eumycetozoa</taxon>
        <taxon>Dictyostelia</taxon>
        <taxon>Dictyosteliales</taxon>
        <taxon>Dictyosteliaceae</taxon>
        <taxon>Dictyostelium</taxon>
    </lineage>
</organism>
<dbReference type="GO" id="GO:0005096">
    <property type="term" value="F:GTPase activator activity"/>
    <property type="evidence" value="ECO:0007669"/>
    <property type="project" value="UniProtKB-KW"/>
</dbReference>
<evidence type="ECO:0000256" key="2">
    <source>
        <dbReference type="ARBA" id="ARBA00022468"/>
    </source>
</evidence>
<dbReference type="PROSITE" id="PS50003">
    <property type="entry name" value="PH_DOMAIN"/>
    <property type="match status" value="1"/>
</dbReference>
<dbReference type="Proteomes" id="UP001344447">
    <property type="component" value="Unassembled WGS sequence"/>
</dbReference>
<dbReference type="PROSITE" id="PS50004">
    <property type="entry name" value="C2"/>
    <property type="match status" value="1"/>
</dbReference>
<reference evidence="8 9" key="1">
    <citation type="submission" date="2023-11" db="EMBL/GenBank/DDBJ databases">
        <title>Dfirmibasis_genome.</title>
        <authorList>
            <person name="Edelbroek B."/>
            <person name="Kjellin J."/>
            <person name="Jerlstrom-Hultqvist J."/>
            <person name="Soderbom F."/>
        </authorList>
    </citation>
    <scope>NUCLEOTIDE SEQUENCE [LARGE SCALE GENOMIC DNA]</scope>
    <source>
        <strain evidence="8 9">TNS-C-14</strain>
    </source>
</reference>
<dbReference type="PANTHER" id="PTHR23176">
    <property type="entry name" value="RHO/RAC/CDC GTPASE-ACTIVATING PROTEIN"/>
    <property type="match status" value="1"/>
</dbReference>
<name>A0AAN7YSS9_9MYCE</name>
<dbReference type="EMBL" id="JAVFKY010000001">
    <property type="protein sequence ID" value="KAK5583594.1"/>
    <property type="molecule type" value="Genomic_DNA"/>
</dbReference>
<comment type="caution">
    <text evidence="8">The sequence shown here is derived from an EMBL/GenBank/DDBJ whole genome shotgun (WGS) entry which is preliminary data.</text>
</comment>
<sequence>MESVTTNIQCMGIKDSCNKKKIFQGGKSKIIEFQVKYENSDEVLNFQSTQSAINKLISELKKEIYSINIPISNYSVTSSSALQDINLLCQCISSTPRIQRSLSFVNFIETENNLSVSSAFIFDFIKNSDISGVLLKTKNNNKRTKKERLCVIKYSRVLYYFSETGGSSTDISSTEVKKKRCKGLKFLDDCKIIERGENYFQLKTSNNETYVFTTPTNEECDRWVTTINNCIDFITKSNYRVSGQVQGTVIKARNLAAKDLNGKSDPFVIIKAEQQQHRTQTIYKSLNPQFNEAFHFDITKHQGYVYFFVWDEDKFKTADFMGEVTIPLTLLPANGSEISLWLPLAPRNSKDKVSGDILIKIRYFFSPDQIDVSPTSIYGNSLETIAKNRPEICKNQVPNILYQFIEFFEQHLNEEGLFRICGNSTEIKFIKNQLNTDTEITFNPSSVHAYAGAFKLFFRELPEPLFTFNQYDNLINLAKKSIELQPLIEIIKTFPTSHLNVLKLLLPFFGKIAANSKSNLMNHSNLSIVFGPSFLRVRDESHVNLMEMILVNDIAKFVFENSQQILKSI</sequence>
<dbReference type="SUPFAM" id="SSF49562">
    <property type="entry name" value="C2 domain (Calcium/lipid-binding domain, CaLB)"/>
    <property type="match status" value="1"/>
</dbReference>
<dbReference type="Gene3D" id="1.10.555.10">
    <property type="entry name" value="Rho GTPase activation protein"/>
    <property type="match status" value="1"/>
</dbReference>
<feature type="domain" description="PH" evidence="5">
    <location>
        <begin position="127"/>
        <end position="232"/>
    </location>
</feature>
<dbReference type="SMART" id="SM00233">
    <property type="entry name" value="PH"/>
    <property type="match status" value="1"/>
</dbReference>
<keyword evidence="9" id="KW-1185">Reference proteome</keyword>
<dbReference type="InterPro" id="IPR050729">
    <property type="entry name" value="Rho-GAP"/>
</dbReference>
<dbReference type="FunFam" id="2.30.29.30:FF:000916">
    <property type="entry name" value="Rho GTPase-activating protein gacEE"/>
    <property type="match status" value="1"/>
</dbReference>
<dbReference type="PRINTS" id="PR00360">
    <property type="entry name" value="C2DOMAIN"/>
</dbReference>
<dbReference type="CDD" id="cd00159">
    <property type="entry name" value="RhoGAP"/>
    <property type="match status" value="1"/>
</dbReference>
<dbReference type="InterPro" id="IPR000008">
    <property type="entry name" value="C2_dom"/>
</dbReference>
<evidence type="ECO:0000313" key="8">
    <source>
        <dbReference type="EMBL" id="KAK5583594.1"/>
    </source>
</evidence>
<dbReference type="GO" id="GO:0007165">
    <property type="term" value="P:signal transduction"/>
    <property type="evidence" value="ECO:0007669"/>
    <property type="project" value="InterPro"/>
</dbReference>
<dbReference type="Gene3D" id="2.60.40.150">
    <property type="entry name" value="C2 domain"/>
    <property type="match status" value="1"/>
</dbReference>
<dbReference type="SMART" id="SM00324">
    <property type="entry name" value="RhoGAP"/>
    <property type="match status" value="1"/>
</dbReference>
<keyword evidence="3" id="KW-0963">Cytoplasm</keyword>
<comment type="subcellular location">
    <subcellularLocation>
        <location evidence="1">Cytoplasm</location>
    </subcellularLocation>
</comment>
<dbReference type="InterPro" id="IPR035892">
    <property type="entry name" value="C2_domain_sf"/>
</dbReference>
<evidence type="ECO:0000259" key="6">
    <source>
        <dbReference type="PROSITE" id="PS50004"/>
    </source>
</evidence>
<keyword evidence="2" id="KW-0343">GTPase activation</keyword>
<dbReference type="AlphaFoldDB" id="A0AAN7YSS9"/>
<dbReference type="CDD" id="cd00030">
    <property type="entry name" value="C2"/>
    <property type="match status" value="1"/>
</dbReference>
<evidence type="ECO:0000256" key="1">
    <source>
        <dbReference type="ARBA" id="ARBA00004496"/>
    </source>
</evidence>
<comment type="function">
    <text evidence="4">Rho GTPase-activating protein involved in the signal transduction pathway.</text>
</comment>
<evidence type="ECO:0000313" key="9">
    <source>
        <dbReference type="Proteomes" id="UP001344447"/>
    </source>
</evidence>
<dbReference type="SUPFAM" id="SSF48350">
    <property type="entry name" value="GTPase activation domain, GAP"/>
    <property type="match status" value="1"/>
</dbReference>
<dbReference type="InterPro" id="IPR008936">
    <property type="entry name" value="Rho_GTPase_activation_prot"/>
</dbReference>
<dbReference type="InterPro" id="IPR011993">
    <property type="entry name" value="PH-like_dom_sf"/>
</dbReference>
<dbReference type="PROSITE" id="PS50238">
    <property type="entry name" value="RHOGAP"/>
    <property type="match status" value="1"/>
</dbReference>
<dbReference type="Gene3D" id="2.30.29.30">
    <property type="entry name" value="Pleckstrin-homology domain (PH domain)/Phosphotyrosine-binding domain (PTB)"/>
    <property type="match status" value="1"/>
</dbReference>
<dbReference type="Pfam" id="PF00168">
    <property type="entry name" value="C2"/>
    <property type="match status" value="1"/>
</dbReference>
<feature type="domain" description="C2" evidence="6">
    <location>
        <begin position="223"/>
        <end position="342"/>
    </location>
</feature>
<dbReference type="GO" id="GO:0005737">
    <property type="term" value="C:cytoplasm"/>
    <property type="evidence" value="ECO:0007669"/>
    <property type="project" value="UniProtKB-SubCell"/>
</dbReference>